<evidence type="ECO:0000256" key="1">
    <source>
        <dbReference type="ARBA" id="ARBA00004225"/>
    </source>
</evidence>
<keyword evidence="4" id="KW-0496">Mitochondrion</keyword>
<keyword evidence="3" id="KW-1133">Transmembrane helix</keyword>
<name>A0A9P5YN34_9AGAR</name>
<evidence type="ECO:0000256" key="5">
    <source>
        <dbReference type="ARBA" id="ARBA00023136"/>
    </source>
</evidence>
<evidence type="ECO:0000313" key="6">
    <source>
        <dbReference type="EMBL" id="KAF9472197.1"/>
    </source>
</evidence>
<dbReference type="PANTHER" id="PTHR28234">
    <property type="entry name" value="NUCLEAR CONTROL OF ATPASE PROTEIN 2"/>
    <property type="match status" value="1"/>
</dbReference>
<reference evidence="6" key="1">
    <citation type="submission" date="2020-11" db="EMBL/GenBank/DDBJ databases">
        <authorList>
            <consortium name="DOE Joint Genome Institute"/>
            <person name="Ahrendt S."/>
            <person name="Riley R."/>
            <person name="Andreopoulos W."/>
            <person name="Labutti K."/>
            <person name="Pangilinan J."/>
            <person name="Ruiz-Duenas F.J."/>
            <person name="Barrasa J.M."/>
            <person name="Sanchez-Garcia M."/>
            <person name="Camarero S."/>
            <person name="Miyauchi S."/>
            <person name="Serrano A."/>
            <person name="Linde D."/>
            <person name="Babiker R."/>
            <person name="Drula E."/>
            <person name="Ayuso-Fernandez I."/>
            <person name="Pacheco R."/>
            <person name="Padilla G."/>
            <person name="Ferreira P."/>
            <person name="Barriuso J."/>
            <person name="Kellner H."/>
            <person name="Castanera R."/>
            <person name="Alfaro M."/>
            <person name="Ramirez L."/>
            <person name="Pisabarro A.G."/>
            <person name="Kuo A."/>
            <person name="Tritt A."/>
            <person name="Lipzen A."/>
            <person name="He G."/>
            <person name="Yan M."/>
            <person name="Ng V."/>
            <person name="Cullen D."/>
            <person name="Martin F."/>
            <person name="Rosso M.-N."/>
            <person name="Henrissat B."/>
            <person name="Hibbett D."/>
            <person name="Martinez A.T."/>
            <person name="Grigoriev I.V."/>
        </authorList>
    </citation>
    <scope>NUCLEOTIDE SEQUENCE</scope>
    <source>
        <strain evidence="6">CIRM-BRFM 674</strain>
    </source>
</reference>
<proteinExistence type="predicted"/>
<gene>
    <name evidence="6" type="ORF">BDN70DRAFT_495231</name>
</gene>
<dbReference type="Proteomes" id="UP000807469">
    <property type="component" value="Unassembled WGS sequence"/>
</dbReference>
<evidence type="ECO:0000256" key="2">
    <source>
        <dbReference type="ARBA" id="ARBA00022692"/>
    </source>
</evidence>
<evidence type="ECO:0000313" key="7">
    <source>
        <dbReference type="Proteomes" id="UP000807469"/>
    </source>
</evidence>
<dbReference type="OrthoDB" id="413313at2759"/>
<dbReference type="EMBL" id="MU155565">
    <property type="protein sequence ID" value="KAF9472197.1"/>
    <property type="molecule type" value="Genomic_DNA"/>
</dbReference>
<comment type="caution">
    <text evidence="6">The sequence shown here is derived from an EMBL/GenBank/DDBJ whole genome shotgun (WGS) entry which is preliminary data.</text>
</comment>
<dbReference type="PANTHER" id="PTHR28234:SF1">
    <property type="entry name" value="NUCLEAR CONTROL OF ATPASE PROTEIN 2"/>
    <property type="match status" value="1"/>
</dbReference>
<evidence type="ECO:0000256" key="3">
    <source>
        <dbReference type="ARBA" id="ARBA00022989"/>
    </source>
</evidence>
<keyword evidence="5" id="KW-0472">Membrane</keyword>
<comment type="subcellular location">
    <subcellularLocation>
        <location evidence="1">Mitochondrion membrane</location>
        <topology evidence="1">Multi-pass membrane protein</topology>
    </subcellularLocation>
</comment>
<keyword evidence="7" id="KW-1185">Reference proteome</keyword>
<keyword evidence="2" id="KW-0812">Transmembrane</keyword>
<evidence type="ECO:0000256" key="4">
    <source>
        <dbReference type="ARBA" id="ARBA00023128"/>
    </source>
</evidence>
<dbReference type="InterPro" id="IPR013946">
    <property type="entry name" value="NCA2-like"/>
</dbReference>
<sequence length="126" mass="14060">MVRDAKEAVHAFIEGWLIAPLLDVLKAVRAGGKGDVLVRGVLADLESLERMAVALARDSLKYKPGQLETLAAQVRIGDLTPVMQIYEEDIRTPVRSPLTGTLLRNLFIQMQKAKARLYLDDNISRY</sequence>
<protein>
    <submittedName>
        <fullName evidence="6">Nuclear control of ATP synthase 2</fullName>
    </submittedName>
</protein>
<dbReference type="Pfam" id="PF08637">
    <property type="entry name" value="NCA2"/>
    <property type="match status" value="1"/>
</dbReference>
<accession>A0A9P5YN34</accession>
<dbReference type="AlphaFoldDB" id="A0A9P5YN34"/>
<dbReference type="GO" id="GO:0005741">
    <property type="term" value="C:mitochondrial outer membrane"/>
    <property type="evidence" value="ECO:0007669"/>
    <property type="project" value="TreeGrafter"/>
</dbReference>
<organism evidence="6 7">
    <name type="scientific">Pholiota conissans</name>
    <dbReference type="NCBI Taxonomy" id="109636"/>
    <lineage>
        <taxon>Eukaryota</taxon>
        <taxon>Fungi</taxon>
        <taxon>Dikarya</taxon>
        <taxon>Basidiomycota</taxon>
        <taxon>Agaricomycotina</taxon>
        <taxon>Agaricomycetes</taxon>
        <taxon>Agaricomycetidae</taxon>
        <taxon>Agaricales</taxon>
        <taxon>Agaricineae</taxon>
        <taxon>Strophariaceae</taxon>
        <taxon>Pholiota</taxon>
    </lineage>
</organism>